<gene>
    <name evidence="1" type="ORF">Lmac_1593</name>
</gene>
<evidence type="ECO:0000313" key="2">
    <source>
        <dbReference type="Proteomes" id="UP000054908"/>
    </source>
</evidence>
<dbReference type="PATRIC" id="fig|466.6.peg.1679"/>
<protein>
    <submittedName>
        <fullName evidence="1">Uncharacterized protein</fullName>
    </submittedName>
</protein>
<accession>A0A0W0W0X4</accession>
<dbReference type="RefSeq" id="WP_058452363.1">
    <property type="nucleotide sequence ID" value="NZ_CAAAIB010000004.1"/>
</dbReference>
<dbReference type="STRING" id="466.Lmac_1593"/>
<dbReference type="Proteomes" id="UP000054908">
    <property type="component" value="Unassembled WGS sequence"/>
</dbReference>
<name>A0A0W0W0X4_9GAMM</name>
<reference evidence="1 2" key="1">
    <citation type="submission" date="2015-11" db="EMBL/GenBank/DDBJ databases">
        <title>Genomic analysis of 38 Legionella species identifies large and diverse effector repertoires.</title>
        <authorList>
            <person name="Burstein D."/>
            <person name="Amaro F."/>
            <person name="Zusman T."/>
            <person name="Lifshitz Z."/>
            <person name="Cohen O."/>
            <person name="Gilbert J.A."/>
            <person name="Pupko T."/>
            <person name="Shuman H.A."/>
            <person name="Segal G."/>
        </authorList>
    </citation>
    <scope>NUCLEOTIDE SEQUENCE [LARGE SCALE GENOMIC DNA]</scope>
    <source>
        <strain evidence="1 2">PX-1-G2-E2</strain>
    </source>
</reference>
<dbReference type="EMBL" id="LNYL01000042">
    <property type="protein sequence ID" value="KTD25822.1"/>
    <property type="molecule type" value="Genomic_DNA"/>
</dbReference>
<dbReference type="AlphaFoldDB" id="A0A0W0W0X4"/>
<evidence type="ECO:0000313" key="1">
    <source>
        <dbReference type="EMBL" id="KTD25822.1"/>
    </source>
</evidence>
<proteinExistence type="predicted"/>
<dbReference type="OrthoDB" id="5651600at2"/>
<keyword evidence="2" id="KW-1185">Reference proteome</keyword>
<comment type="caution">
    <text evidence="1">The sequence shown here is derived from an EMBL/GenBank/DDBJ whole genome shotgun (WGS) entry which is preliminary data.</text>
</comment>
<sequence length="410" mass="46830">MPYEKSEKTSQKTATISIDTQPSIQLDSSTCYFLKKKGSQSPAVPEISRPYKPLDQIHMNRHDEFFIALGKKTLGEKRHHVFVMLGVMKEGKPIFLARLGKSNIIDSDVRALSTSEGALERLNTLEQTNQSERLKLRKEIIQGHIKVCMKMSFFHTEAELQNESLHPYGPISYSAYAIPYEQYKQFLKVIPFIQKITEISCYQPIEESDDTIIMEKRGFEPASDLNGANEQLQGIVERSHYLSLANNCRHTAIELTEYTLGISHLPDNVSRFFTNLPVSANFSFGVPEEYFYVFPLPPDGFAASGEKKAILIQIYQRMENLLKKEPYGENTIQKFEALKKLYNEQAGIPNNDLQQALDSIKRWKTTYQDVVCQLRAQSLLGKLFVWTSSTKAMADDIEHTIEKRLNVLQG</sequence>
<organism evidence="1 2">
    <name type="scientific">Legionella maceachernii</name>
    <dbReference type="NCBI Taxonomy" id="466"/>
    <lineage>
        <taxon>Bacteria</taxon>
        <taxon>Pseudomonadati</taxon>
        <taxon>Pseudomonadota</taxon>
        <taxon>Gammaproteobacteria</taxon>
        <taxon>Legionellales</taxon>
        <taxon>Legionellaceae</taxon>
        <taxon>Legionella</taxon>
    </lineage>
</organism>